<comment type="caution">
    <text evidence="1">The sequence shown here is derived from an EMBL/GenBank/DDBJ whole genome shotgun (WGS) entry which is preliminary data.</text>
</comment>
<gene>
    <name evidence="1" type="ORF">BYL167_LOCUS67008</name>
</gene>
<accession>A0A8S3FFP9</accession>
<dbReference type="Proteomes" id="UP000681967">
    <property type="component" value="Unassembled WGS sequence"/>
</dbReference>
<protein>
    <submittedName>
        <fullName evidence="1">Uncharacterized protein</fullName>
    </submittedName>
</protein>
<dbReference type="AlphaFoldDB" id="A0A8S3FFP9"/>
<feature type="non-terminal residue" evidence="1">
    <location>
        <position position="52"/>
    </location>
</feature>
<organism evidence="1 2">
    <name type="scientific">Rotaria magnacalcarata</name>
    <dbReference type="NCBI Taxonomy" id="392030"/>
    <lineage>
        <taxon>Eukaryota</taxon>
        <taxon>Metazoa</taxon>
        <taxon>Spiralia</taxon>
        <taxon>Gnathifera</taxon>
        <taxon>Rotifera</taxon>
        <taxon>Eurotatoria</taxon>
        <taxon>Bdelloidea</taxon>
        <taxon>Philodinida</taxon>
        <taxon>Philodinidae</taxon>
        <taxon>Rotaria</taxon>
    </lineage>
</organism>
<dbReference type="EMBL" id="CAJOBH010244559">
    <property type="protein sequence ID" value="CAF5120560.1"/>
    <property type="molecule type" value="Genomic_DNA"/>
</dbReference>
<name>A0A8S3FFP9_9BILA</name>
<proteinExistence type="predicted"/>
<evidence type="ECO:0000313" key="2">
    <source>
        <dbReference type="Proteomes" id="UP000681967"/>
    </source>
</evidence>
<evidence type="ECO:0000313" key="1">
    <source>
        <dbReference type="EMBL" id="CAF5120560.1"/>
    </source>
</evidence>
<sequence length="52" mass="5929">MNSMTSQNDSDYEIIRSIQQKLIFGKIVPPKSMAEIFNELTQELNQLNGELA</sequence>
<reference evidence="1" key="1">
    <citation type="submission" date="2021-02" db="EMBL/GenBank/DDBJ databases">
        <authorList>
            <person name="Nowell W R."/>
        </authorList>
    </citation>
    <scope>NUCLEOTIDE SEQUENCE</scope>
</reference>